<organism evidence="2 3">
    <name type="scientific">Sphingobacterium thalpophilum</name>
    <dbReference type="NCBI Taxonomy" id="259"/>
    <lineage>
        <taxon>Bacteria</taxon>
        <taxon>Pseudomonadati</taxon>
        <taxon>Bacteroidota</taxon>
        <taxon>Sphingobacteriia</taxon>
        <taxon>Sphingobacteriales</taxon>
        <taxon>Sphingobacteriaceae</taxon>
        <taxon>Sphingobacterium</taxon>
    </lineage>
</organism>
<dbReference type="Proteomes" id="UP001566204">
    <property type="component" value="Unassembled WGS sequence"/>
</dbReference>
<dbReference type="RefSeq" id="WP_138096647.1">
    <property type="nucleotide sequence ID" value="NZ_CP141191.1"/>
</dbReference>
<proteinExistence type="predicted"/>
<evidence type="ECO:0000256" key="1">
    <source>
        <dbReference type="SAM" id="SignalP"/>
    </source>
</evidence>
<dbReference type="EMBL" id="JBEOQB010000002">
    <property type="protein sequence ID" value="MEZ0451958.1"/>
    <property type="molecule type" value="Genomic_DNA"/>
</dbReference>
<reference evidence="2 3" key="1">
    <citation type="submission" date="2024-06" db="EMBL/GenBank/DDBJ databases">
        <title>Soil Sphingobacterium thalpophilum.</title>
        <authorList>
            <person name="Yang J."/>
            <person name="Li J."/>
        </authorList>
    </citation>
    <scope>NUCLEOTIDE SEQUENCE [LARGE SCALE GENOMIC DNA]</scope>
    <source>
        <strain evidence="2 3">22g91tb</strain>
    </source>
</reference>
<accession>A0ABV4HBV9</accession>
<feature type="chain" id="PRO_5045611672" evidence="1">
    <location>
        <begin position="29"/>
        <end position="108"/>
    </location>
</feature>
<protein>
    <submittedName>
        <fullName evidence="2">Uncharacterized protein</fullName>
    </submittedName>
</protein>
<comment type="caution">
    <text evidence="2">The sequence shown here is derived from an EMBL/GenBank/DDBJ whole genome shotgun (WGS) entry which is preliminary data.</text>
</comment>
<gene>
    <name evidence="2" type="ORF">ABTW24_10155</name>
</gene>
<evidence type="ECO:0000313" key="3">
    <source>
        <dbReference type="Proteomes" id="UP001566204"/>
    </source>
</evidence>
<evidence type="ECO:0000313" key="2">
    <source>
        <dbReference type="EMBL" id="MEZ0451958.1"/>
    </source>
</evidence>
<feature type="signal peptide" evidence="1">
    <location>
        <begin position="1"/>
        <end position="28"/>
    </location>
</feature>
<keyword evidence="3" id="KW-1185">Reference proteome</keyword>
<sequence length="108" mass="12578">MKNIRQCLPKLGTAGIAMLLLLSCSVKRNDKNLIWYENQVIEQIVPEQDSTYRIQIGIMAASFWFDQKDKRTTTGQMDLLQKSYHQKTRLHLGVEKETHKIIMVTRAE</sequence>
<dbReference type="GeneID" id="78461120"/>
<dbReference type="PROSITE" id="PS51257">
    <property type="entry name" value="PROKAR_LIPOPROTEIN"/>
    <property type="match status" value="1"/>
</dbReference>
<name>A0ABV4HBV9_9SPHI</name>
<keyword evidence="1" id="KW-0732">Signal</keyword>